<accession>A0AAN5CP31</accession>
<feature type="chain" id="PRO_5043007750" description="CWH43-like N-terminal domain-containing protein" evidence="2">
    <location>
        <begin position="24"/>
        <end position="599"/>
    </location>
</feature>
<keyword evidence="5" id="KW-1185">Reference proteome</keyword>
<feature type="transmembrane region" description="Helical" evidence="1">
    <location>
        <begin position="169"/>
        <end position="194"/>
    </location>
</feature>
<dbReference type="EMBL" id="BTRK01000004">
    <property type="protein sequence ID" value="GMR47830.1"/>
    <property type="molecule type" value="Genomic_DNA"/>
</dbReference>
<dbReference type="PANTHER" id="PTHR22714:SF7">
    <property type="entry name" value="SOLUTE-BINDING PROTEIN FAMILY 3_N-TERMINAL DOMAIN-CONTAINING PROTEIN"/>
    <property type="match status" value="1"/>
</dbReference>
<dbReference type="SUPFAM" id="SSF53850">
    <property type="entry name" value="Periplasmic binding protein-like II"/>
    <property type="match status" value="1"/>
</dbReference>
<feature type="transmembrane region" description="Helical" evidence="1">
    <location>
        <begin position="144"/>
        <end position="163"/>
    </location>
</feature>
<dbReference type="Gene3D" id="3.40.190.10">
    <property type="entry name" value="Periplasmic binding protein-like II"/>
    <property type="match status" value="1"/>
</dbReference>
<dbReference type="InterPro" id="IPR040128">
    <property type="entry name" value="T25E4.2-like"/>
</dbReference>
<evidence type="ECO:0000313" key="5">
    <source>
        <dbReference type="Proteomes" id="UP001328107"/>
    </source>
</evidence>
<gene>
    <name evidence="4" type="ORF">PMAYCL1PPCAC_18025</name>
</gene>
<feature type="transmembrane region" description="Helical" evidence="1">
    <location>
        <begin position="109"/>
        <end position="132"/>
    </location>
</feature>
<dbReference type="AlphaFoldDB" id="A0AAN5CP31"/>
<dbReference type="Proteomes" id="UP001328107">
    <property type="component" value="Unassembled WGS sequence"/>
</dbReference>
<keyword evidence="2" id="KW-0732">Signal</keyword>
<evidence type="ECO:0000256" key="2">
    <source>
        <dbReference type="SAM" id="SignalP"/>
    </source>
</evidence>
<organism evidence="4 5">
    <name type="scientific">Pristionchus mayeri</name>
    <dbReference type="NCBI Taxonomy" id="1317129"/>
    <lineage>
        <taxon>Eukaryota</taxon>
        <taxon>Metazoa</taxon>
        <taxon>Ecdysozoa</taxon>
        <taxon>Nematoda</taxon>
        <taxon>Chromadorea</taxon>
        <taxon>Rhabditida</taxon>
        <taxon>Rhabditina</taxon>
        <taxon>Diplogasteromorpha</taxon>
        <taxon>Diplogasteroidea</taxon>
        <taxon>Neodiplogasteridae</taxon>
        <taxon>Pristionchus</taxon>
    </lineage>
</organism>
<protein>
    <recommendedName>
        <fullName evidence="3">CWH43-like N-terminal domain-containing protein</fullName>
    </recommendedName>
</protein>
<evidence type="ECO:0000256" key="1">
    <source>
        <dbReference type="SAM" id="Phobius"/>
    </source>
</evidence>
<keyword evidence="1" id="KW-0472">Membrane</keyword>
<name>A0AAN5CP31_9BILA</name>
<feature type="transmembrane region" description="Helical" evidence="1">
    <location>
        <begin position="439"/>
        <end position="462"/>
    </location>
</feature>
<evidence type="ECO:0000259" key="3">
    <source>
        <dbReference type="Pfam" id="PF10277"/>
    </source>
</evidence>
<feature type="transmembrane region" description="Helical" evidence="1">
    <location>
        <begin position="376"/>
        <end position="395"/>
    </location>
</feature>
<reference evidence="5" key="1">
    <citation type="submission" date="2022-10" db="EMBL/GenBank/DDBJ databases">
        <title>Genome assembly of Pristionchus species.</title>
        <authorList>
            <person name="Yoshida K."/>
            <person name="Sommer R.J."/>
        </authorList>
    </citation>
    <scope>NUCLEOTIDE SEQUENCE [LARGE SCALE GENOMIC DNA]</scope>
    <source>
        <strain evidence="5">RS5460</strain>
    </source>
</reference>
<sequence>LPVISCALCIFYTFLTNSSLVYAASMADCPFSSSFPTVSVSIGPWEPQRLIWITTMLIHFPMRLLIAVLYPTIWPQGKLRNFLSFTLMAETIGTVLVSIFHVQSIAGEAIHALCFTFWAFAQGGVMLGTVTLHRVHGREIASKSIIFVLYVLFALICAASHPISTKFCIYWVYALFCLAEYALMVSTALFWYSLLSSLSEHFDRVTFHLSKTSHEEMLPSLKSPITCVMAPSPHPSRPLLLILVDNYPDANGSCLRWPSMSRSHRCPYPGWCLEILSNLASSNNISVEYIVEQPGQTIDWGRLQSDNQTFSGLLSRIQRDEADLSCLLYQKSVVRSAHFEFSIAVSEITPSFIVREYPISLSSLLLNSLKPYEDSVWICILIAVILQMVFCPLITRTEISLGLRKGSDRWADSVWAVINEMLNGGDHQFTLYSGVFLRLVFSIFQVGLLPSMYTAAVLFALLSPSDNSPLKSQNDALRLLSSGSYKLIADKGMWFYQEMVSSSEPLFVSLREATRNNPVVEASDEKAIGLVDEGNYIWQVQDDMSAMPLVLTSCFTIVFSQGLPYRSAHFLFSKGNPWRPVMDEAILKSYSEWEWLVRK</sequence>
<dbReference type="PANTHER" id="PTHR22714">
    <property type="entry name" value="PROTEIN CBG02446-RELATED"/>
    <property type="match status" value="1"/>
</dbReference>
<feature type="transmembrane region" description="Helical" evidence="1">
    <location>
        <begin position="50"/>
        <end position="70"/>
    </location>
</feature>
<keyword evidence="1" id="KW-1133">Transmembrane helix</keyword>
<feature type="non-terminal residue" evidence="4">
    <location>
        <position position="599"/>
    </location>
</feature>
<evidence type="ECO:0000313" key="4">
    <source>
        <dbReference type="EMBL" id="GMR47830.1"/>
    </source>
</evidence>
<dbReference type="InterPro" id="IPR019402">
    <property type="entry name" value="CWH43_N"/>
</dbReference>
<feature type="non-terminal residue" evidence="4">
    <location>
        <position position="1"/>
    </location>
</feature>
<feature type="domain" description="CWH43-like N-terminal" evidence="3">
    <location>
        <begin position="7"/>
        <end position="193"/>
    </location>
</feature>
<proteinExistence type="predicted"/>
<feature type="transmembrane region" description="Helical" evidence="1">
    <location>
        <begin position="82"/>
        <end position="103"/>
    </location>
</feature>
<feature type="signal peptide" evidence="2">
    <location>
        <begin position="1"/>
        <end position="23"/>
    </location>
</feature>
<dbReference type="Pfam" id="PF10277">
    <property type="entry name" value="Frag1"/>
    <property type="match status" value="1"/>
</dbReference>
<keyword evidence="1" id="KW-0812">Transmembrane</keyword>
<comment type="caution">
    <text evidence="4">The sequence shown here is derived from an EMBL/GenBank/DDBJ whole genome shotgun (WGS) entry which is preliminary data.</text>
</comment>